<dbReference type="InterPro" id="IPR050273">
    <property type="entry name" value="GppA/Ppx_hydrolase"/>
</dbReference>
<dbReference type="InterPro" id="IPR003695">
    <property type="entry name" value="Ppx_GppA_N"/>
</dbReference>
<dbReference type="PANTHER" id="PTHR30005:SF13">
    <property type="entry name" value="EXOPOLYPHOSPHATASE 2"/>
    <property type="match status" value="1"/>
</dbReference>
<dbReference type="CDD" id="cd24054">
    <property type="entry name" value="ASKHA_NBD_AaPPX-GppA_MtPPX2-like"/>
    <property type="match status" value="1"/>
</dbReference>
<evidence type="ECO:0000313" key="2">
    <source>
        <dbReference type="EMBL" id="SUZ72573.1"/>
    </source>
</evidence>
<dbReference type="GO" id="GO:0016462">
    <property type="term" value="F:pyrophosphatase activity"/>
    <property type="evidence" value="ECO:0007669"/>
    <property type="project" value="TreeGrafter"/>
</dbReference>
<dbReference type="Gene3D" id="3.30.420.40">
    <property type="match status" value="1"/>
</dbReference>
<dbReference type="InterPro" id="IPR043129">
    <property type="entry name" value="ATPase_NBD"/>
</dbReference>
<organism evidence="2">
    <name type="scientific">marine metagenome</name>
    <dbReference type="NCBI Taxonomy" id="408172"/>
    <lineage>
        <taxon>unclassified sequences</taxon>
        <taxon>metagenomes</taxon>
        <taxon>ecological metagenomes</taxon>
    </lineage>
</organism>
<reference evidence="2" key="1">
    <citation type="submission" date="2018-05" db="EMBL/GenBank/DDBJ databases">
        <authorList>
            <person name="Lanie J.A."/>
            <person name="Ng W.-L."/>
            <person name="Kazmierczak K.M."/>
            <person name="Andrzejewski T.M."/>
            <person name="Davidsen T.M."/>
            <person name="Wayne K.J."/>
            <person name="Tettelin H."/>
            <person name="Glass J.I."/>
            <person name="Rusch D."/>
            <person name="Podicherti R."/>
            <person name="Tsui H.-C.T."/>
            <person name="Winkler M.E."/>
        </authorList>
    </citation>
    <scope>NUCLEOTIDE SEQUENCE</scope>
</reference>
<sequence length="273" mass="29533">MHRVTGLGRGLERLGELSEPGITRTLKALSEFNAVIKTHGVQKVRAVATSAARDAKNRNEFLGPASTLLGHPLELLSGEQEARYGFLGATADLDPREGPYLVLDIGGGSTELSFGRSSPEMYRSVNMGSVRYLEQYLLSDPPRPEELSGAIQIARLHLDDVDREQPSMGTAAALIGVAGTITTVAAVEIGLEPYDPQVIDGFVLRREAAEDVFRTLATEGLEDRMHNPGLEAARADVIVAGCCILVAVMRHWSFEKCVVRERDLLDGIAAELL</sequence>
<dbReference type="Gene3D" id="3.30.420.150">
    <property type="entry name" value="Exopolyphosphatase. Domain 2"/>
    <property type="match status" value="1"/>
</dbReference>
<evidence type="ECO:0000259" key="1">
    <source>
        <dbReference type="Pfam" id="PF02541"/>
    </source>
</evidence>
<name>A0A381Q4N8_9ZZZZ</name>
<accession>A0A381Q4N8</accession>
<feature type="domain" description="Ppx/GppA phosphatase N-terminal" evidence="1">
    <location>
        <begin position="6"/>
        <end position="268"/>
    </location>
</feature>
<dbReference type="SUPFAM" id="SSF53067">
    <property type="entry name" value="Actin-like ATPase domain"/>
    <property type="match status" value="2"/>
</dbReference>
<gene>
    <name evidence="2" type="ORF">METZ01_LOCUS25427</name>
</gene>
<dbReference type="PANTHER" id="PTHR30005">
    <property type="entry name" value="EXOPOLYPHOSPHATASE"/>
    <property type="match status" value="1"/>
</dbReference>
<dbReference type="AlphaFoldDB" id="A0A381Q4N8"/>
<proteinExistence type="predicted"/>
<protein>
    <recommendedName>
        <fullName evidence="1">Ppx/GppA phosphatase N-terminal domain-containing protein</fullName>
    </recommendedName>
</protein>
<dbReference type="EMBL" id="UINC01001150">
    <property type="protein sequence ID" value="SUZ72573.1"/>
    <property type="molecule type" value="Genomic_DNA"/>
</dbReference>
<dbReference type="Pfam" id="PF02541">
    <property type="entry name" value="Ppx-GppA"/>
    <property type="match status" value="1"/>
</dbReference>